<evidence type="ECO:0000256" key="1">
    <source>
        <dbReference type="ARBA" id="ARBA00010617"/>
    </source>
</evidence>
<evidence type="ECO:0000256" key="2">
    <source>
        <dbReference type="ARBA" id="ARBA00022723"/>
    </source>
</evidence>
<dbReference type="InterPro" id="IPR001128">
    <property type="entry name" value="Cyt_P450"/>
</dbReference>
<proteinExistence type="inferred from homology"/>
<keyword evidence="2 5" id="KW-0479">Metal-binding</keyword>
<gene>
    <name evidence="7" type="ORF">FJTKL_04005</name>
</gene>
<organism evidence="7 8">
    <name type="scientific">Diaporthe vaccinii</name>
    <dbReference type="NCBI Taxonomy" id="105482"/>
    <lineage>
        <taxon>Eukaryota</taxon>
        <taxon>Fungi</taxon>
        <taxon>Dikarya</taxon>
        <taxon>Ascomycota</taxon>
        <taxon>Pezizomycotina</taxon>
        <taxon>Sordariomycetes</taxon>
        <taxon>Sordariomycetidae</taxon>
        <taxon>Diaporthales</taxon>
        <taxon>Diaporthaceae</taxon>
        <taxon>Diaporthe</taxon>
        <taxon>Diaporthe eres species complex</taxon>
    </lineage>
</organism>
<dbReference type="PANTHER" id="PTHR46300:SF6">
    <property type="entry name" value="CYTOCHROME P450 2C30"/>
    <property type="match status" value="1"/>
</dbReference>
<dbReference type="SUPFAM" id="SSF48264">
    <property type="entry name" value="Cytochrome P450"/>
    <property type="match status" value="2"/>
</dbReference>
<keyword evidence="5" id="KW-0503">Monooxygenase</keyword>
<dbReference type="PROSITE" id="PS00086">
    <property type="entry name" value="CYTOCHROME_P450"/>
    <property type="match status" value="1"/>
</dbReference>
<dbReference type="InterPro" id="IPR002401">
    <property type="entry name" value="Cyt_P450_E_grp-I"/>
</dbReference>
<comment type="caution">
    <text evidence="7">The sequence shown here is derived from an EMBL/GenBank/DDBJ whole genome shotgun (WGS) entry which is preliminary data.</text>
</comment>
<dbReference type="Pfam" id="PF00067">
    <property type="entry name" value="p450"/>
    <property type="match status" value="2"/>
</dbReference>
<dbReference type="PRINTS" id="PR00463">
    <property type="entry name" value="EP450I"/>
</dbReference>
<comment type="similarity">
    <text evidence="1 5">Belongs to the cytochrome P450 family.</text>
</comment>
<dbReference type="EMBL" id="JBAWTH010000170">
    <property type="protein sequence ID" value="KAL2273927.1"/>
    <property type="molecule type" value="Genomic_DNA"/>
</dbReference>
<feature type="transmembrane region" description="Helical" evidence="6">
    <location>
        <begin position="6"/>
        <end position="26"/>
    </location>
</feature>
<keyword evidence="3 5" id="KW-0560">Oxidoreductase</keyword>
<keyword evidence="5" id="KW-0349">Heme</keyword>
<keyword evidence="8" id="KW-1185">Reference proteome</keyword>
<accession>A0ABR4DUH1</accession>
<evidence type="ECO:0000256" key="6">
    <source>
        <dbReference type="SAM" id="Phobius"/>
    </source>
</evidence>
<dbReference type="PANTHER" id="PTHR46300">
    <property type="entry name" value="P450, PUTATIVE (EUROFUNG)-RELATED-RELATED"/>
    <property type="match status" value="1"/>
</dbReference>
<dbReference type="InterPro" id="IPR036396">
    <property type="entry name" value="Cyt_P450_sf"/>
</dbReference>
<evidence type="ECO:0000256" key="3">
    <source>
        <dbReference type="ARBA" id="ARBA00023002"/>
    </source>
</evidence>
<keyword evidence="4 5" id="KW-0408">Iron</keyword>
<keyword evidence="6" id="KW-0472">Membrane</keyword>
<protein>
    <recommendedName>
        <fullName evidence="9">Cytochrome P450</fullName>
    </recommendedName>
</protein>
<reference evidence="7 8" key="1">
    <citation type="submission" date="2024-03" db="EMBL/GenBank/DDBJ databases">
        <title>A high-quality draft genome sequence of Diaporthe vaccinii, a causative agent of upright dieback and viscid rot disease in cranberry plants.</title>
        <authorList>
            <person name="Sarrasin M."/>
            <person name="Lang B.F."/>
            <person name="Burger G."/>
        </authorList>
    </citation>
    <scope>NUCLEOTIDE SEQUENCE [LARGE SCALE GENOMIC DNA]</scope>
    <source>
        <strain evidence="7 8">IS7</strain>
    </source>
</reference>
<name>A0ABR4DUH1_9PEZI</name>
<sequence>MAFDLPVIILYLAIPSLLLSAIQQVLQWRKRKVSRAKFPGPKQFPLVGRVHDLPRFSMWKKFKEWADIHGPIYQTSVPGATFIIVSDEKIAEELLIKRGHIYSGRPQIRALIGHKEGIEYLALMDRHDHWTKQRKWVHAAMAEAYKHQFYGHIEAETRRYLMMLMSDPIRFMDHSREHCGRIMSRLAWDEASQGKMNGESADRTLHNMSVSGPIVNTMTPLWHIPEPFNKWKSYEKQRMGTQKAWWLNNYKIAKDKYKNGQLPKDTWAYRYIEQVEREQKGSLDQTDDQEIFAACTIGFFNLVGVVTIAGPLKFFLMAMALHPEWQKKAQEEIDRVCGDRLPNFGDFADLPTVRAVLKETIRWRSGVPLGKLFARSFMAPLYPNPLLPGWLTLCLHNPGVPHQAERDDEYRGVLIKKDTIILACEWAINRVPERYPDPESYRPDRWLDPSFPTYQEPLTKYPNFRDSKFGTHSFGWGRRKCLGMDIVDIELFVTGASVLWAFSMEQMTCPRTGEKVPIDSQATNSHVILEPSPFQMRFGMRKEERRKIIGDAYGEVAATLKVY</sequence>
<keyword evidence="6" id="KW-1133">Transmembrane helix</keyword>
<evidence type="ECO:0000313" key="7">
    <source>
        <dbReference type="EMBL" id="KAL2273927.1"/>
    </source>
</evidence>
<keyword evidence="6" id="KW-0812">Transmembrane</keyword>
<dbReference type="InterPro" id="IPR050364">
    <property type="entry name" value="Cytochrome_P450_fung"/>
</dbReference>
<evidence type="ECO:0000256" key="5">
    <source>
        <dbReference type="RuleBase" id="RU000461"/>
    </source>
</evidence>
<dbReference type="InterPro" id="IPR017972">
    <property type="entry name" value="Cyt_P450_CS"/>
</dbReference>
<dbReference type="Proteomes" id="UP001600888">
    <property type="component" value="Unassembled WGS sequence"/>
</dbReference>
<evidence type="ECO:0000313" key="8">
    <source>
        <dbReference type="Proteomes" id="UP001600888"/>
    </source>
</evidence>
<dbReference type="Gene3D" id="1.10.630.10">
    <property type="entry name" value="Cytochrome P450"/>
    <property type="match status" value="1"/>
</dbReference>
<evidence type="ECO:0008006" key="9">
    <source>
        <dbReference type="Google" id="ProtNLM"/>
    </source>
</evidence>
<evidence type="ECO:0000256" key="4">
    <source>
        <dbReference type="ARBA" id="ARBA00023004"/>
    </source>
</evidence>